<protein>
    <recommendedName>
        <fullName evidence="13">ATP synthase subunit b</fullName>
    </recommendedName>
    <alternativeName>
        <fullName evidence="13">ATP synthase F(0) sector subunit b</fullName>
    </alternativeName>
    <alternativeName>
        <fullName evidence="13">ATPase subunit I</fullName>
    </alternativeName>
    <alternativeName>
        <fullName evidence="13">F-type ATPase subunit b</fullName>
        <shortName evidence="13">F-ATPase subunit b</shortName>
    </alternativeName>
</protein>
<comment type="function">
    <text evidence="10 13">F(1)F(0) ATP synthase produces ATP from ADP in the presence of a proton or sodium gradient. F-type ATPases consist of two structural domains, F(1) containing the extramembraneous catalytic core and F(0) containing the membrane proton channel, linked together by a central stalk and a peripheral stalk. During catalysis, ATP synthesis in the catalytic domain of F(1) is coupled via a rotary mechanism of the central stalk subunits to proton translocation.</text>
</comment>
<comment type="subunit">
    <text evidence="13">F-type ATPases have 2 components, F(1) - the catalytic core - and F(0) - the membrane proton channel. F(1) has five subunits: alpha(3), beta(3), gamma(1), delta(1), epsilon(1). F(0) has three main subunits: a(1), b(2) and c(10-14). The alpha and beta chains form an alternating ring which encloses part of the gamma chain. F(1) is attached to F(0) by a central stalk formed by the gamma and epsilon chains, while a peripheral stalk is formed by the delta and b chains.</text>
</comment>
<keyword evidence="2 13" id="KW-0813">Transport</keyword>
<comment type="function">
    <text evidence="11">Component of the F(0) channel, it forms part of the peripheral stalk, linking F(1) to F(0). The b'-subunit is a diverged and duplicated form of b found in plants and photosynthetic bacteria.</text>
</comment>
<dbReference type="KEGG" id="dvn:HQ394_11225"/>
<dbReference type="PANTHER" id="PTHR33445">
    <property type="entry name" value="ATP SYNTHASE SUBUNIT B', CHLOROPLASTIC"/>
    <property type="match status" value="1"/>
</dbReference>
<dbReference type="CDD" id="cd06503">
    <property type="entry name" value="ATP-synt_Fo_b"/>
    <property type="match status" value="1"/>
</dbReference>
<dbReference type="Proteomes" id="UP000516369">
    <property type="component" value="Chromosome"/>
</dbReference>
<gene>
    <name evidence="13" type="primary">atpF</name>
    <name evidence="16" type="ORF">HQ394_11225</name>
</gene>
<evidence type="ECO:0000256" key="3">
    <source>
        <dbReference type="ARBA" id="ARBA00022547"/>
    </source>
</evidence>
<sequence>MWSALAAETAHGAAHAAAPEAFYATAEFWVAIGFLIFIALIGKRAYRLVVVGLDERAERIRARLEEAGRLAEEAQTLLATYERKQRDAAGEAEAIVADARREADRLAEQASAELQRSLKRREELALERIAQAEASAVAEVRARAVDVAMQATQNLLIQKLTPAQSNALIDTAIAELPGKLH</sequence>
<dbReference type="InterPro" id="IPR050059">
    <property type="entry name" value="ATP_synthase_B_chain"/>
</dbReference>
<name>A0A7H1N241_9PROT</name>
<keyword evidence="4 13" id="KW-0812">Transmembrane</keyword>
<evidence type="ECO:0000256" key="6">
    <source>
        <dbReference type="ARBA" id="ARBA00022989"/>
    </source>
</evidence>
<dbReference type="HAMAP" id="MF_01398">
    <property type="entry name" value="ATP_synth_b_bprime"/>
    <property type="match status" value="1"/>
</dbReference>
<dbReference type="GO" id="GO:0005886">
    <property type="term" value="C:plasma membrane"/>
    <property type="evidence" value="ECO:0007669"/>
    <property type="project" value="UniProtKB-SubCell"/>
</dbReference>
<proteinExistence type="inferred from homology"/>
<keyword evidence="5 13" id="KW-0375">Hydrogen ion transport</keyword>
<keyword evidence="9 13" id="KW-0066">ATP synthesis</keyword>
<evidence type="ECO:0000313" key="16">
    <source>
        <dbReference type="EMBL" id="QNT69777.1"/>
    </source>
</evidence>
<evidence type="ECO:0000256" key="8">
    <source>
        <dbReference type="ARBA" id="ARBA00023136"/>
    </source>
</evidence>
<feature type="transmembrane region" description="Helical" evidence="13">
    <location>
        <begin position="21"/>
        <end position="41"/>
    </location>
</feature>
<evidence type="ECO:0000256" key="1">
    <source>
        <dbReference type="ARBA" id="ARBA00005513"/>
    </source>
</evidence>
<keyword evidence="7 13" id="KW-0406">Ion transport</keyword>
<evidence type="ECO:0000256" key="4">
    <source>
        <dbReference type="ARBA" id="ARBA00022692"/>
    </source>
</evidence>
<dbReference type="GO" id="GO:0046933">
    <property type="term" value="F:proton-transporting ATP synthase activity, rotational mechanism"/>
    <property type="evidence" value="ECO:0007669"/>
    <property type="project" value="UniProtKB-UniRule"/>
</dbReference>
<dbReference type="RefSeq" id="WP_190260292.1">
    <property type="nucleotide sequence ID" value="NZ_CP053923.1"/>
</dbReference>
<keyword evidence="13" id="KW-1003">Cell membrane</keyword>
<evidence type="ECO:0000256" key="7">
    <source>
        <dbReference type="ARBA" id="ARBA00023065"/>
    </source>
</evidence>
<feature type="coiled-coil region" evidence="15">
    <location>
        <begin position="57"/>
        <end position="127"/>
    </location>
</feature>
<evidence type="ECO:0000256" key="5">
    <source>
        <dbReference type="ARBA" id="ARBA00022781"/>
    </source>
</evidence>
<organism evidence="16 17">
    <name type="scientific">Defluviicoccus vanus</name>
    <dbReference type="NCBI Taxonomy" id="111831"/>
    <lineage>
        <taxon>Bacteria</taxon>
        <taxon>Pseudomonadati</taxon>
        <taxon>Pseudomonadota</taxon>
        <taxon>Alphaproteobacteria</taxon>
        <taxon>Rhodospirillales</taxon>
        <taxon>Rhodospirillaceae</taxon>
        <taxon>Defluviicoccus</taxon>
    </lineage>
</organism>
<keyword evidence="17" id="KW-1185">Reference proteome</keyword>
<evidence type="ECO:0000256" key="11">
    <source>
        <dbReference type="ARBA" id="ARBA00025614"/>
    </source>
</evidence>
<evidence type="ECO:0000256" key="10">
    <source>
        <dbReference type="ARBA" id="ARBA00025198"/>
    </source>
</evidence>
<accession>A0A7H1N241</accession>
<dbReference type="GO" id="GO:0046961">
    <property type="term" value="F:proton-transporting ATPase activity, rotational mechanism"/>
    <property type="evidence" value="ECO:0007669"/>
    <property type="project" value="TreeGrafter"/>
</dbReference>
<evidence type="ECO:0000256" key="2">
    <source>
        <dbReference type="ARBA" id="ARBA00022448"/>
    </source>
</evidence>
<dbReference type="Pfam" id="PF00430">
    <property type="entry name" value="ATP-synt_B"/>
    <property type="match status" value="1"/>
</dbReference>
<evidence type="ECO:0000256" key="9">
    <source>
        <dbReference type="ARBA" id="ARBA00023310"/>
    </source>
</evidence>
<evidence type="ECO:0000256" key="14">
    <source>
        <dbReference type="RuleBase" id="RU003848"/>
    </source>
</evidence>
<evidence type="ECO:0000256" key="15">
    <source>
        <dbReference type="SAM" id="Coils"/>
    </source>
</evidence>
<dbReference type="InterPro" id="IPR002146">
    <property type="entry name" value="ATP_synth_b/b'su_bac/chlpt"/>
</dbReference>
<keyword evidence="15" id="KW-0175">Coiled coil</keyword>
<keyword evidence="6 13" id="KW-1133">Transmembrane helix</keyword>
<evidence type="ECO:0000256" key="12">
    <source>
        <dbReference type="ARBA" id="ARBA00037847"/>
    </source>
</evidence>
<dbReference type="AlphaFoldDB" id="A0A7H1N241"/>
<keyword evidence="3 13" id="KW-0138">CF(0)</keyword>
<dbReference type="PANTHER" id="PTHR33445:SF1">
    <property type="entry name" value="ATP SYNTHASE SUBUNIT B"/>
    <property type="match status" value="1"/>
</dbReference>
<dbReference type="GO" id="GO:0012505">
    <property type="term" value="C:endomembrane system"/>
    <property type="evidence" value="ECO:0007669"/>
    <property type="project" value="UniProtKB-SubCell"/>
</dbReference>
<dbReference type="GO" id="GO:0045259">
    <property type="term" value="C:proton-transporting ATP synthase complex"/>
    <property type="evidence" value="ECO:0007669"/>
    <property type="project" value="UniProtKB-KW"/>
</dbReference>
<keyword evidence="8 13" id="KW-0472">Membrane</keyword>
<evidence type="ECO:0000256" key="13">
    <source>
        <dbReference type="HAMAP-Rule" id="MF_01398"/>
    </source>
</evidence>
<comment type="similarity">
    <text evidence="1 13 14">Belongs to the ATPase B chain family.</text>
</comment>
<evidence type="ECO:0000313" key="17">
    <source>
        <dbReference type="Proteomes" id="UP000516369"/>
    </source>
</evidence>
<dbReference type="EMBL" id="CP053923">
    <property type="protein sequence ID" value="QNT69777.1"/>
    <property type="molecule type" value="Genomic_DNA"/>
</dbReference>
<comment type="subcellular location">
    <subcellularLocation>
        <location evidence="13">Cell membrane</location>
        <topology evidence="13">Single-pass membrane protein</topology>
    </subcellularLocation>
    <subcellularLocation>
        <location evidence="12">Endomembrane system</location>
        <topology evidence="12">Single-pass membrane protein</topology>
    </subcellularLocation>
</comment>
<reference evidence="16 17" key="1">
    <citation type="submission" date="2020-05" db="EMBL/GenBank/DDBJ databases">
        <title>Complete closed genome sequence of Defluviicoccus vanus.</title>
        <authorList>
            <person name="Bessarab I."/>
            <person name="Arumugam K."/>
            <person name="Maszenan A.M."/>
            <person name="Seviour R.J."/>
            <person name="Williams R.B."/>
        </authorList>
    </citation>
    <scope>NUCLEOTIDE SEQUENCE [LARGE SCALE GENOMIC DNA]</scope>
    <source>
        <strain evidence="16 17">Ben 114</strain>
    </source>
</reference>